<accession>A0AAV5VXE6</accession>
<proteinExistence type="predicted"/>
<dbReference type="Proteomes" id="UP001432322">
    <property type="component" value="Unassembled WGS sequence"/>
</dbReference>
<keyword evidence="1" id="KW-0472">Membrane</keyword>
<dbReference type="SUPFAM" id="SSF81321">
    <property type="entry name" value="Family A G protein-coupled receptor-like"/>
    <property type="match status" value="1"/>
</dbReference>
<sequence length="122" mass="13581">LTLIAFDIFIISSFTTALSLGALTYAHIKQTKKMSEQTRRLELKLLIAVVAQTVVPLIFVYIPYFCCLSFPFLRIPAVRIGEICTLLIACFPAWDAVIVIGLIPDYQRGISGIVKRRFGSAT</sequence>
<name>A0AAV5VXE6_9BILA</name>
<keyword evidence="3" id="KW-1185">Reference proteome</keyword>
<feature type="transmembrane region" description="Helical" evidence="1">
    <location>
        <begin position="6"/>
        <end position="25"/>
    </location>
</feature>
<feature type="transmembrane region" description="Helical" evidence="1">
    <location>
        <begin position="45"/>
        <end position="65"/>
    </location>
</feature>
<comment type="caution">
    <text evidence="2">The sequence shown here is derived from an EMBL/GenBank/DDBJ whole genome shotgun (WGS) entry which is preliminary data.</text>
</comment>
<feature type="non-terminal residue" evidence="2">
    <location>
        <position position="1"/>
    </location>
</feature>
<dbReference type="InterPro" id="IPR019423">
    <property type="entry name" value="7TM_GPCR_serpentine_rcpt_Srj"/>
</dbReference>
<feature type="non-terminal residue" evidence="2">
    <location>
        <position position="122"/>
    </location>
</feature>
<dbReference type="InterPro" id="IPR019428">
    <property type="entry name" value="7TM_GPCR_serpentine_rcpt_Str"/>
</dbReference>
<keyword evidence="1" id="KW-1133">Transmembrane helix</keyword>
<evidence type="ECO:0000313" key="3">
    <source>
        <dbReference type="Proteomes" id="UP001432322"/>
    </source>
</evidence>
<evidence type="ECO:0008006" key="4">
    <source>
        <dbReference type="Google" id="ProtNLM"/>
    </source>
</evidence>
<protein>
    <recommendedName>
        <fullName evidence="4">G protein-coupled receptor</fullName>
    </recommendedName>
</protein>
<dbReference type="EMBL" id="BTSY01000004">
    <property type="protein sequence ID" value="GMT22740.1"/>
    <property type="molecule type" value="Genomic_DNA"/>
</dbReference>
<dbReference type="AlphaFoldDB" id="A0AAV5VXE6"/>
<feature type="transmembrane region" description="Helical" evidence="1">
    <location>
        <begin position="77"/>
        <end position="103"/>
    </location>
</feature>
<gene>
    <name evidence="2" type="ORF">PFISCL1PPCAC_14037</name>
</gene>
<keyword evidence="1" id="KW-0812">Transmembrane</keyword>
<dbReference type="PANTHER" id="PTHR45907:SF16">
    <property type="entry name" value="SERPENTINE RECEPTOR, CLASS J"/>
    <property type="match status" value="1"/>
</dbReference>
<evidence type="ECO:0000313" key="2">
    <source>
        <dbReference type="EMBL" id="GMT22740.1"/>
    </source>
</evidence>
<dbReference type="PANTHER" id="PTHR45907">
    <property type="entry name" value="SERPENTINE RECEPTOR, CLASS J"/>
    <property type="match status" value="1"/>
</dbReference>
<dbReference type="Pfam" id="PF10326">
    <property type="entry name" value="7TM_GPCR_Str"/>
    <property type="match status" value="1"/>
</dbReference>
<organism evidence="2 3">
    <name type="scientific">Pristionchus fissidentatus</name>
    <dbReference type="NCBI Taxonomy" id="1538716"/>
    <lineage>
        <taxon>Eukaryota</taxon>
        <taxon>Metazoa</taxon>
        <taxon>Ecdysozoa</taxon>
        <taxon>Nematoda</taxon>
        <taxon>Chromadorea</taxon>
        <taxon>Rhabditida</taxon>
        <taxon>Rhabditina</taxon>
        <taxon>Diplogasteromorpha</taxon>
        <taxon>Diplogasteroidea</taxon>
        <taxon>Neodiplogasteridae</taxon>
        <taxon>Pristionchus</taxon>
    </lineage>
</organism>
<reference evidence="2" key="1">
    <citation type="submission" date="2023-10" db="EMBL/GenBank/DDBJ databases">
        <title>Genome assembly of Pristionchus species.</title>
        <authorList>
            <person name="Yoshida K."/>
            <person name="Sommer R.J."/>
        </authorList>
    </citation>
    <scope>NUCLEOTIDE SEQUENCE</scope>
    <source>
        <strain evidence="2">RS5133</strain>
    </source>
</reference>
<evidence type="ECO:0000256" key="1">
    <source>
        <dbReference type="SAM" id="Phobius"/>
    </source>
</evidence>